<dbReference type="STRING" id="1396821.SAMN05444515_10376"/>
<proteinExistence type="predicted"/>
<dbReference type="OrthoDB" id="6336411at2"/>
<dbReference type="Proteomes" id="UP000199256">
    <property type="component" value="Unassembled WGS sequence"/>
</dbReference>
<feature type="domain" description="ABC transporter" evidence="10">
    <location>
        <begin position="360"/>
        <end position="594"/>
    </location>
</feature>
<evidence type="ECO:0000259" key="11">
    <source>
        <dbReference type="PROSITE" id="PS50929"/>
    </source>
</evidence>
<evidence type="ECO:0000256" key="2">
    <source>
        <dbReference type="ARBA" id="ARBA00022448"/>
    </source>
</evidence>
<keyword evidence="7 9" id="KW-1133">Transmembrane helix</keyword>
<evidence type="ECO:0000259" key="10">
    <source>
        <dbReference type="PROSITE" id="PS50893"/>
    </source>
</evidence>
<dbReference type="GO" id="GO:0140359">
    <property type="term" value="F:ABC-type transporter activity"/>
    <property type="evidence" value="ECO:0007669"/>
    <property type="project" value="InterPro"/>
</dbReference>
<sequence length="595" mass="65288">MLSLPRKLLILLERRERLKALILLALMVVTAFFEMAGVASIMPFLSVLSNPDIIHDNAWLSMAYEALGFTTNQGFLLALGAIAFFMITLGSILTVTTTWALQRFSSMRQFALSRRLMTDYLKRPYGFFLLRNSSDLAKNVLEESRQVIGGCLMPSLQLINRGLLTLALITFLLLIHPWVAIGLAAALAASYLLTYVLIRPLLNRIGADRVLANKQRFTAAGEAFAGVKEIKLLGRENVYLDRFSNPARRFARHQATSAILSQIPQYAIELMAYGTIILALLVMVGTETGSLAAAIPVIGAYALAGKKLIPAFHGIYAAFSTLRFTMPAVDNILSDLGDRKDSTSLPPRQRPPRLFPQHSLSITELTFYYPGADEPALNHVNFQIPANTTVAFIGRSGAGKSTLVDVILCLLKPDSGKIEIDGTAVTAQNIRNWQASIGYVPQHIFLADDTVSANIALGVPKNELDMQQVIQAAKIAELHDFVTNELPNGYDTIIGDRGVRLSGGQRQRIGIARALYRDPPVLVLDEATSALDNATESNIMGAVHNLSGKKTIIIIAHRLTTIKDCGRIYVLEHGRITAQGTWSELPDIHPEEQLH</sequence>
<dbReference type="InterPro" id="IPR003439">
    <property type="entry name" value="ABC_transporter-like_ATP-bd"/>
</dbReference>
<evidence type="ECO:0000256" key="7">
    <source>
        <dbReference type="ARBA" id="ARBA00022989"/>
    </source>
</evidence>
<dbReference type="InterPro" id="IPR027417">
    <property type="entry name" value="P-loop_NTPase"/>
</dbReference>
<name>A0A1H7IBE5_9GAMM</name>
<keyword evidence="8 9" id="KW-0472">Membrane</keyword>
<keyword evidence="3" id="KW-1003">Cell membrane</keyword>
<keyword evidence="5" id="KW-0547">Nucleotide-binding</keyword>
<dbReference type="Pfam" id="PF00005">
    <property type="entry name" value="ABC_tran"/>
    <property type="match status" value="1"/>
</dbReference>
<dbReference type="InterPro" id="IPR036640">
    <property type="entry name" value="ABC1_TM_sf"/>
</dbReference>
<feature type="domain" description="ABC transmembrane type-1" evidence="11">
    <location>
        <begin position="21"/>
        <end position="300"/>
    </location>
</feature>
<dbReference type="GO" id="GO:0005524">
    <property type="term" value="F:ATP binding"/>
    <property type="evidence" value="ECO:0007669"/>
    <property type="project" value="UniProtKB-KW"/>
</dbReference>
<organism evidence="12 13">
    <name type="scientific">Ectothiorhodospira marina</name>
    <dbReference type="NCBI Taxonomy" id="1396821"/>
    <lineage>
        <taxon>Bacteria</taxon>
        <taxon>Pseudomonadati</taxon>
        <taxon>Pseudomonadota</taxon>
        <taxon>Gammaproteobacteria</taxon>
        <taxon>Chromatiales</taxon>
        <taxon>Ectothiorhodospiraceae</taxon>
        <taxon>Ectothiorhodospira</taxon>
    </lineage>
</organism>
<dbReference type="Pfam" id="PF00664">
    <property type="entry name" value="ABC_membrane"/>
    <property type="match status" value="1"/>
</dbReference>
<dbReference type="AlphaFoldDB" id="A0A1H7IBE5"/>
<feature type="transmembrane region" description="Helical" evidence="9">
    <location>
        <begin position="163"/>
        <end position="193"/>
    </location>
</feature>
<dbReference type="SUPFAM" id="SSF90123">
    <property type="entry name" value="ABC transporter transmembrane region"/>
    <property type="match status" value="1"/>
</dbReference>
<comment type="subcellular location">
    <subcellularLocation>
        <location evidence="1">Cell membrane</location>
        <topology evidence="1">Multi-pass membrane protein</topology>
    </subcellularLocation>
</comment>
<gene>
    <name evidence="12" type="ORF">SAMN05444515_10376</name>
</gene>
<dbReference type="PROSITE" id="PS50929">
    <property type="entry name" value="ABC_TM1F"/>
    <property type="match status" value="1"/>
</dbReference>
<keyword evidence="2" id="KW-0813">Transport</keyword>
<dbReference type="SUPFAM" id="SSF52540">
    <property type="entry name" value="P-loop containing nucleoside triphosphate hydrolases"/>
    <property type="match status" value="1"/>
</dbReference>
<dbReference type="GO" id="GO:0034040">
    <property type="term" value="F:ATPase-coupled lipid transmembrane transporter activity"/>
    <property type="evidence" value="ECO:0007669"/>
    <property type="project" value="TreeGrafter"/>
</dbReference>
<evidence type="ECO:0000256" key="5">
    <source>
        <dbReference type="ARBA" id="ARBA00022741"/>
    </source>
</evidence>
<evidence type="ECO:0000256" key="9">
    <source>
        <dbReference type="SAM" id="Phobius"/>
    </source>
</evidence>
<protein>
    <submittedName>
        <fullName evidence="12">ABC-type bacteriocin/lantibiotic exporter, contains an N-terminal double-glycine peptidase domain</fullName>
    </submittedName>
</protein>
<evidence type="ECO:0000256" key="4">
    <source>
        <dbReference type="ARBA" id="ARBA00022692"/>
    </source>
</evidence>
<dbReference type="FunFam" id="3.40.50.300:FF:000221">
    <property type="entry name" value="Multidrug ABC transporter ATP-binding protein"/>
    <property type="match status" value="1"/>
</dbReference>
<dbReference type="InterPro" id="IPR017871">
    <property type="entry name" value="ABC_transporter-like_CS"/>
</dbReference>
<evidence type="ECO:0000313" key="12">
    <source>
        <dbReference type="EMBL" id="SEK59192.1"/>
    </source>
</evidence>
<keyword evidence="6" id="KW-0067">ATP-binding</keyword>
<dbReference type="Gene3D" id="1.20.1560.10">
    <property type="entry name" value="ABC transporter type 1, transmembrane domain"/>
    <property type="match status" value="1"/>
</dbReference>
<feature type="transmembrane region" description="Helical" evidence="9">
    <location>
        <begin position="75"/>
        <end position="101"/>
    </location>
</feature>
<keyword evidence="4 9" id="KW-0812">Transmembrane</keyword>
<dbReference type="RefSeq" id="WP_090251343.1">
    <property type="nucleotide sequence ID" value="NZ_FOAA01000003.1"/>
</dbReference>
<dbReference type="Gene3D" id="3.40.50.300">
    <property type="entry name" value="P-loop containing nucleotide triphosphate hydrolases"/>
    <property type="match status" value="1"/>
</dbReference>
<dbReference type="EMBL" id="FOAA01000003">
    <property type="protein sequence ID" value="SEK59192.1"/>
    <property type="molecule type" value="Genomic_DNA"/>
</dbReference>
<dbReference type="InterPro" id="IPR003593">
    <property type="entry name" value="AAA+_ATPase"/>
</dbReference>
<dbReference type="InterPro" id="IPR011527">
    <property type="entry name" value="ABC1_TM_dom"/>
</dbReference>
<dbReference type="GO" id="GO:0016887">
    <property type="term" value="F:ATP hydrolysis activity"/>
    <property type="evidence" value="ECO:0007669"/>
    <property type="project" value="InterPro"/>
</dbReference>
<dbReference type="InterPro" id="IPR039421">
    <property type="entry name" value="Type_1_exporter"/>
</dbReference>
<evidence type="ECO:0000313" key="13">
    <source>
        <dbReference type="Proteomes" id="UP000199256"/>
    </source>
</evidence>
<dbReference type="GO" id="GO:0005886">
    <property type="term" value="C:plasma membrane"/>
    <property type="evidence" value="ECO:0007669"/>
    <property type="project" value="UniProtKB-SubCell"/>
</dbReference>
<keyword evidence="13" id="KW-1185">Reference proteome</keyword>
<feature type="transmembrane region" description="Helical" evidence="9">
    <location>
        <begin position="21"/>
        <end position="42"/>
    </location>
</feature>
<evidence type="ECO:0000256" key="1">
    <source>
        <dbReference type="ARBA" id="ARBA00004651"/>
    </source>
</evidence>
<dbReference type="SMART" id="SM00382">
    <property type="entry name" value="AAA"/>
    <property type="match status" value="1"/>
</dbReference>
<dbReference type="PANTHER" id="PTHR24221">
    <property type="entry name" value="ATP-BINDING CASSETTE SUB-FAMILY B"/>
    <property type="match status" value="1"/>
</dbReference>
<dbReference type="PANTHER" id="PTHR24221:SF632">
    <property type="entry name" value="ATP-DEPENDENT LIPID A-CORE FLIPPASE"/>
    <property type="match status" value="1"/>
</dbReference>
<dbReference type="PROSITE" id="PS00211">
    <property type="entry name" value="ABC_TRANSPORTER_1"/>
    <property type="match status" value="1"/>
</dbReference>
<evidence type="ECO:0000256" key="3">
    <source>
        <dbReference type="ARBA" id="ARBA00022475"/>
    </source>
</evidence>
<evidence type="ECO:0000256" key="6">
    <source>
        <dbReference type="ARBA" id="ARBA00022840"/>
    </source>
</evidence>
<feature type="transmembrane region" description="Helical" evidence="9">
    <location>
        <begin position="270"/>
        <end position="303"/>
    </location>
</feature>
<reference evidence="13" key="1">
    <citation type="submission" date="2016-10" db="EMBL/GenBank/DDBJ databases">
        <authorList>
            <person name="Varghese N."/>
            <person name="Submissions S."/>
        </authorList>
    </citation>
    <scope>NUCLEOTIDE SEQUENCE [LARGE SCALE GENOMIC DNA]</scope>
    <source>
        <strain evidence="13">DSM 241</strain>
    </source>
</reference>
<dbReference type="PROSITE" id="PS50893">
    <property type="entry name" value="ABC_TRANSPORTER_2"/>
    <property type="match status" value="1"/>
</dbReference>
<evidence type="ECO:0000256" key="8">
    <source>
        <dbReference type="ARBA" id="ARBA00023136"/>
    </source>
</evidence>
<accession>A0A1H7IBE5</accession>